<organism evidence="1 2">
    <name type="scientific">Enterococcus faecium</name>
    <name type="common">Streptococcus faecium</name>
    <dbReference type="NCBI Taxonomy" id="1352"/>
    <lineage>
        <taxon>Bacteria</taxon>
        <taxon>Bacillati</taxon>
        <taxon>Bacillota</taxon>
        <taxon>Bacilli</taxon>
        <taxon>Lactobacillales</taxon>
        <taxon>Enterococcaceae</taxon>
        <taxon>Enterococcus</taxon>
    </lineage>
</organism>
<reference evidence="1 2" key="1">
    <citation type="submission" date="2017-05" db="EMBL/GenBank/DDBJ databases">
        <title>The Genome Sequence of Enterococcus faecium 6F2_DIV0138.</title>
        <authorList>
            <consortium name="The Broad Institute Genomics Platform"/>
            <consortium name="The Broad Institute Genomic Center for Infectious Diseases"/>
            <person name="Earl A."/>
            <person name="Manson A."/>
            <person name="Schwartman J."/>
            <person name="Gilmore M."/>
            <person name="Abouelleil A."/>
            <person name="Cao P."/>
            <person name="Chapman S."/>
            <person name="Cusick C."/>
            <person name="Shea T."/>
            <person name="Young S."/>
            <person name="Neafsey D."/>
            <person name="Nusbaum C."/>
            <person name="Birren B."/>
        </authorList>
    </citation>
    <scope>NUCLEOTIDE SEQUENCE [LARGE SCALE GENOMIC DNA]</scope>
    <source>
        <strain evidence="1 2">6F2_DIV0138</strain>
    </source>
</reference>
<gene>
    <name evidence="1" type="ORF">A5804_002710</name>
</gene>
<feature type="non-terminal residue" evidence="1">
    <location>
        <position position="1"/>
    </location>
</feature>
<name>A0AB73N0D1_ENTFC</name>
<protein>
    <submittedName>
        <fullName evidence="1">Uncharacterized protein</fullName>
    </submittedName>
</protein>
<evidence type="ECO:0000313" key="1">
    <source>
        <dbReference type="EMBL" id="OTN94400.1"/>
    </source>
</evidence>
<proteinExistence type="predicted"/>
<dbReference type="AlphaFoldDB" id="A0AB73N0D1"/>
<accession>A0AB73N0D1</accession>
<comment type="caution">
    <text evidence="1">The sequence shown here is derived from an EMBL/GenBank/DDBJ whole genome shotgun (WGS) entry which is preliminary data.</text>
</comment>
<evidence type="ECO:0000313" key="2">
    <source>
        <dbReference type="Proteomes" id="UP000194737"/>
    </source>
</evidence>
<dbReference type="EMBL" id="NGLB01000003">
    <property type="protein sequence ID" value="OTN94400.1"/>
    <property type="molecule type" value="Genomic_DNA"/>
</dbReference>
<sequence>PYYYSKNYCLNLYKPNLFKK</sequence>
<dbReference type="Proteomes" id="UP000194737">
    <property type="component" value="Unassembled WGS sequence"/>
</dbReference>